<keyword evidence="8 10" id="KW-0472">Membrane</keyword>
<dbReference type="AlphaFoldDB" id="A0A6N1VDI0"/>
<evidence type="ECO:0000256" key="6">
    <source>
        <dbReference type="ARBA" id="ARBA00022989"/>
    </source>
</evidence>
<dbReference type="InterPro" id="IPR036291">
    <property type="entry name" value="NAD(P)-bd_dom_sf"/>
</dbReference>
<feature type="compositionally biased region" description="Basic and acidic residues" evidence="9">
    <location>
        <begin position="597"/>
        <end position="615"/>
    </location>
</feature>
<feature type="transmembrane region" description="Helical" evidence="10">
    <location>
        <begin position="91"/>
        <end position="111"/>
    </location>
</feature>
<feature type="transmembrane region" description="Helical" evidence="10">
    <location>
        <begin position="56"/>
        <end position="79"/>
    </location>
</feature>
<keyword evidence="7" id="KW-0406">Ion transport</keyword>
<evidence type="ECO:0000259" key="11">
    <source>
        <dbReference type="Pfam" id="PF00999"/>
    </source>
</evidence>
<feature type="transmembrane region" description="Helical" evidence="10">
    <location>
        <begin position="366"/>
        <end position="388"/>
    </location>
</feature>
<sequence>MEDIAVKLAFIGAAGILAQWLAWRLRLPAIVLLLAAGFLAGPVTGFLVPAEDFGKVYQPAVGLAVAIILFEGGLTLNFHEIRETSKAVRRIVLVGGPLTWFGTALAGHFVGGFEWPVAIILGAILVVTGPTVIMPLLRTARLKSRPGSLLRWEAIVNDPIGALFAVISFEIFMVFHGDHHAEGVAVAILLGFAFAIGAGLAAAQLLIWAFIRGHVPEFLKAPVLVAAVLAVFAVSNVFLEESGLLAVTIMGIRMANSRMASLGELRRFKETITVLLVSGLFILLTAALEWPVIRSLDWRAAGFVFALLFVIRPVAIALATIGTGLSWQERVLTAWIAPRGIVAVAVASLFGGLLGKWGTDDGQRMVAFTFAVVVSTILLHGFTLSPLARILGLRTTGKPGILIVGGSRWAAALAAKLKEMEVPVTIADANWNHLVDARQAGLDTHYGDPLSEHAHHHLNIERFNALIAATDNDAYNALVCTDFGPELGRNNVYEIGGQREQSDRQAMHFTIGGRQLFKPGLDFRELRERRSSGWTFQSTRLTEEFGREAYIASRDPEARTILWRKPDGKLVFETASGGAKIQEGDIVLSFAPPRQADTPEGRKRKRAEANGKDES</sequence>
<keyword evidence="2" id="KW-0813">Transport</keyword>
<dbReference type="RefSeq" id="WP_175275115.1">
    <property type="nucleotide sequence ID" value="NZ_CP054836.1"/>
</dbReference>
<evidence type="ECO:0000256" key="5">
    <source>
        <dbReference type="ARBA" id="ARBA00022692"/>
    </source>
</evidence>
<organism evidence="13 14">
    <name type="scientific">Oricola thermophila</name>
    <dbReference type="NCBI Taxonomy" id="2742145"/>
    <lineage>
        <taxon>Bacteria</taxon>
        <taxon>Pseudomonadati</taxon>
        <taxon>Pseudomonadota</taxon>
        <taxon>Alphaproteobacteria</taxon>
        <taxon>Hyphomicrobiales</taxon>
        <taxon>Ahrensiaceae</taxon>
        <taxon>Oricola</taxon>
    </lineage>
</organism>
<keyword evidence="6 10" id="KW-1133">Transmembrane helix</keyword>
<name>A0A6N1VDI0_9HYPH</name>
<evidence type="ECO:0000256" key="8">
    <source>
        <dbReference type="ARBA" id="ARBA00023136"/>
    </source>
</evidence>
<keyword evidence="14" id="KW-1185">Reference proteome</keyword>
<feature type="transmembrane region" description="Helical" evidence="10">
    <location>
        <begin position="300"/>
        <end position="322"/>
    </location>
</feature>
<feature type="transmembrane region" description="Helical" evidence="10">
    <location>
        <begin position="223"/>
        <end position="252"/>
    </location>
</feature>
<feature type="transmembrane region" description="Helical" evidence="10">
    <location>
        <begin position="30"/>
        <end position="50"/>
    </location>
</feature>
<dbReference type="InterPro" id="IPR006153">
    <property type="entry name" value="Cation/H_exchanger_TM"/>
</dbReference>
<evidence type="ECO:0000256" key="7">
    <source>
        <dbReference type="ARBA" id="ARBA00023065"/>
    </source>
</evidence>
<dbReference type="Pfam" id="PF02254">
    <property type="entry name" value="TrkA_N"/>
    <property type="match status" value="1"/>
</dbReference>
<keyword evidence="5 10" id="KW-0812">Transmembrane</keyword>
<evidence type="ECO:0000256" key="3">
    <source>
        <dbReference type="ARBA" id="ARBA00022449"/>
    </source>
</evidence>
<evidence type="ECO:0000313" key="14">
    <source>
        <dbReference type="Proteomes" id="UP000509367"/>
    </source>
</evidence>
<keyword evidence="4" id="KW-1003">Cell membrane</keyword>
<feature type="transmembrane region" description="Helical" evidence="10">
    <location>
        <begin position="272"/>
        <end position="293"/>
    </location>
</feature>
<accession>A0A6N1VDI0</accession>
<feature type="transmembrane region" description="Helical" evidence="10">
    <location>
        <begin position="6"/>
        <end position="23"/>
    </location>
</feature>
<dbReference type="KEGG" id="orm:HTY61_01425"/>
<evidence type="ECO:0000256" key="9">
    <source>
        <dbReference type="SAM" id="MobiDB-lite"/>
    </source>
</evidence>
<keyword evidence="3" id="KW-0050">Antiport</keyword>
<dbReference type="PANTHER" id="PTHR32507:SF0">
    <property type="entry name" value="NA(+)_H(+) ANTIPORTER 2-RELATED"/>
    <property type="match status" value="1"/>
</dbReference>
<dbReference type="Gene3D" id="1.20.1530.20">
    <property type="match status" value="1"/>
</dbReference>
<dbReference type="GO" id="GO:1902600">
    <property type="term" value="P:proton transmembrane transport"/>
    <property type="evidence" value="ECO:0007669"/>
    <property type="project" value="InterPro"/>
</dbReference>
<evidence type="ECO:0000256" key="10">
    <source>
        <dbReference type="SAM" id="Phobius"/>
    </source>
</evidence>
<comment type="subcellular location">
    <subcellularLocation>
        <location evidence="1">Cell membrane</location>
        <topology evidence="1">Multi-pass membrane protein</topology>
    </subcellularLocation>
</comment>
<feature type="transmembrane region" description="Helical" evidence="10">
    <location>
        <begin position="149"/>
        <end position="172"/>
    </location>
</feature>
<dbReference type="SUPFAM" id="SSF51735">
    <property type="entry name" value="NAD(P)-binding Rossmann-fold domains"/>
    <property type="match status" value="1"/>
</dbReference>
<feature type="domain" description="Cation/H+ exchanger transmembrane" evidence="11">
    <location>
        <begin position="17"/>
        <end position="388"/>
    </location>
</feature>
<dbReference type="Pfam" id="PF00999">
    <property type="entry name" value="Na_H_Exchanger"/>
    <property type="match status" value="1"/>
</dbReference>
<feature type="transmembrane region" description="Helical" evidence="10">
    <location>
        <begin position="184"/>
        <end position="211"/>
    </location>
</feature>
<dbReference type="InterPro" id="IPR003148">
    <property type="entry name" value="RCK_N"/>
</dbReference>
<evidence type="ECO:0000256" key="4">
    <source>
        <dbReference type="ARBA" id="ARBA00022475"/>
    </source>
</evidence>
<feature type="domain" description="RCK N-terminal" evidence="12">
    <location>
        <begin position="401"/>
        <end position="480"/>
    </location>
</feature>
<dbReference type="GO" id="GO:0015297">
    <property type="term" value="F:antiporter activity"/>
    <property type="evidence" value="ECO:0007669"/>
    <property type="project" value="UniProtKB-KW"/>
</dbReference>
<evidence type="ECO:0000256" key="2">
    <source>
        <dbReference type="ARBA" id="ARBA00022448"/>
    </source>
</evidence>
<gene>
    <name evidence="13" type="ORF">HTY61_01425</name>
</gene>
<dbReference type="GO" id="GO:0005886">
    <property type="term" value="C:plasma membrane"/>
    <property type="evidence" value="ECO:0007669"/>
    <property type="project" value="UniProtKB-SubCell"/>
</dbReference>
<evidence type="ECO:0000256" key="1">
    <source>
        <dbReference type="ARBA" id="ARBA00004651"/>
    </source>
</evidence>
<dbReference type="InterPro" id="IPR038770">
    <property type="entry name" value="Na+/solute_symporter_sf"/>
</dbReference>
<dbReference type="Gene3D" id="3.40.50.720">
    <property type="entry name" value="NAD(P)-binding Rossmann-like Domain"/>
    <property type="match status" value="1"/>
</dbReference>
<reference evidence="13 14" key="1">
    <citation type="submission" date="2020-06" db="EMBL/GenBank/DDBJ databases">
        <title>Oricola thermophila sp. nov. isolated from a tidal sediments.</title>
        <authorList>
            <person name="Kwon K.K."/>
            <person name="Yang S.-H."/>
            <person name="Park M.-J."/>
        </authorList>
    </citation>
    <scope>NUCLEOTIDE SEQUENCE [LARGE SCALE GENOMIC DNA]</scope>
    <source>
        <strain evidence="13 14">MEBiC13590</strain>
    </source>
</reference>
<dbReference type="PANTHER" id="PTHR32507">
    <property type="entry name" value="NA(+)/H(+) ANTIPORTER 1"/>
    <property type="match status" value="1"/>
</dbReference>
<dbReference type="Proteomes" id="UP000509367">
    <property type="component" value="Chromosome"/>
</dbReference>
<proteinExistence type="predicted"/>
<evidence type="ECO:0000259" key="12">
    <source>
        <dbReference type="Pfam" id="PF02254"/>
    </source>
</evidence>
<dbReference type="GO" id="GO:0006813">
    <property type="term" value="P:potassium ion transport"/>
    <property type="evidence" value="ECO:0007669"/>
    <property type="project" value="InterPro"/>
</dbReference>
<feature type="transmembrane region" description="Helical" evidence="10">
    <location>
        <begin position="334"/>
        <end position="354"/>
    </location>
</feature>
<feature type="region of interest" description="Disordered" evidence="9">
    <location>
        <begin position="584"/>
        <end position="615"/>
    </location>
</feature>
<dbReference type="EMBL" id="CP054836">
    <property type="protein sequence ID" value="QKV17219.1"/>
    <property type="molecule type" value="Genomic_DNA"/>
</dbReference>
<protein>
    <submittedName>
        <fullName evidence="13">Sodium:proton antiporter</fullName>
    </submittedName>
</protein>
<feature type="transmembrane region" description="Helical" evidence="10">
    <location>
        <begin position="117"/>
        <end position="137"/>
    </location>
</feature>
<evidence type="ECO:0000313" key="13">
    <source>
        <dbReference type="EMBL" id="QKV17219.1"/>
    </source>
</evidence>